<accession>X1TK22</accession>
<sequence length="153" mass="18357">MQFLTNETTSGYSHITIIKYDVYQDASRYKAKKLTSHQQASNKPLTINNNVKNVKNKIPSISRINFNYKTKRWENITEEDIKDWSIINPNCDVKIELEHMRQWLIDDRRREKKRYRKFIAGWIRRANKYGGRSKISVEESLKKLEEDYGQKEI</sequence>
<proteinExistence type="predicted"/>
<comment type="caution">
    <text evidence="1">The sequence shown here is derived from an EMBL/GenBank/DDBJ whole genome shotgun (WGS) entry which is preliminary data.</text>
</comment>
<dbReference type="AlphaFoldDB" id="X1TK22"/>
<protein>
    <submittedName>
        <fullName evidence="1">Uncharacterized protein</fullName>
    </submittedName>
</protein>
<evidence type="ECO:0000313" key="1">
    <source>
        <dbReference type="EMBL" id="GAI87925.1"/>
    </source>
</evidence>
<reference evidence="1" key="1">
    <citation type="journal article" date="2014" name="Front. Microbiol.">
        <title>High frequency of phylogenetically diverse reductive dehalogenase-homologous genes in deep subseafloor sedimentary metagenomes.</title>
        <authorList>
            <person name="Kawai M."/>
            <person name="Futagami T."/>
            <person name="Toyoda A."/>
            <person name="Takaki Y."/>
            <person name="Nishi S."/>
            <person name="Hori S."/>
            <person name="Arai W."/>
            <person name="Tsubouchi T."/>
            <person name="Morono Y."/>
            <person name="Uchiyama I."/>
            <person name="Ito T."/>
            <person name="Fujiyama A."/>
            <person name="Inagaki F."/>
            <person name="Takami H."/>
        </authorList>
    </citation>
    <scope>NUCLEOTIDE SEQUENCE</scope>
    <source>
        <strain evidence="1">Expedition CK06-06</strain>
    </source>
</reference>
<gene>
    <name evidence="1" type="ORF">S12H4_15689</name>
</gene>
<organism evidence="1">
    <name type="scientific">marine sediment metagenome</name>
    <dbReference type="NCBI Taxonomy" id="412755"/>
    <lineage>
        <taxon>unclassified sequences</taxon>
        <taxon>metagenomes</taxon>
        <taxon>ecological metagenomes</taxon>
    </lineage>
</organism>
<dbReference type="EMBL" id="BARW01007552">
    <property type="protein sequence ID" value="GAI87925.1"/>
    <property type="molecule type" value="Genomic_DNA"/>
</dbReference>
<name>X1TK22_9ZZZZ</name>